<dbReference type="Gene3D" id="3.30.420.40">
    <property type="match status" value="2"/>
</dbReference>
<dbReference type="InterPro" id="IPR043129">
    <property type="entry name" value="ATPase_NBD"/>
</dbReference>
<name>A0A2Z4MRF2_BREBE</name>
<dbReference type="RefSeq" id="WP_048035697.1">
    <property type="nucleotide sequence ID" value="NZ_CP030117.1"/>
</dbReference>
<comment type="similarity">
    <text evidence="1">Belongs to the ROK (NagC/XylR) family.</text>
</comment>
<dbReference type="PANTHER" id="PTHR18964">
    <property type="entry name" value="ROK (REPRESSOR, ORF, KINASE) FAMILY"/>
    <property type="match status" value="1"/>
</dbReference>
<accession>A0A2Z4MRF2</accession>
<dbReference type="Pfam" id="PF00480">
    <property type="entry name" value="ROK"/>
    <property type="match status" value="1"/>
</dbReference>
<dbReference type="InterPro" id="IPR049874">
    <property type="entry name" value="ROK_cs"/>
</dbReference>
<protein>
    <submittedName>
        <fullName evidence="2">ROK family protein</fullName>
    </submittedName>
</protein>
<dbReference type="EMBL" id="CP030117">
    <property type="protein sequence ID" value="AWX59145.1"/>
    <property type="molecule type" value="Genomic_DNA"/>
</dbReference>
<dbReference type="CDD" id="cd24076">
    <property type="entry name" value="ASKHA_ATPase_ROK_BsXylR-like"/>
    <property type="match status" value="1"/>
</dbReference>
<dbReference type="PANTHER" id="PTHR18964:SF149">
    <property type="entry name" value="BIFUNCTIONAL UDP-N-ACETYLGLUCOSAMINE 2-EPIMERASE_N-ACETYLMANNOSAMINE KINASE"/>
    <property type="match status" value="1"/>
</dbReference>
<dbReference type="Proteomes" id="UP000036061">
    <property type="component" value="Chromosome"/>
</dbReference>
<reference evidence="2 3" key="1">
    <citation type="journal article" date="2015" name="Genome Announc.">
        <title>Draft Genome Sequence of Brevibacillus brevis DZQ7, a Plant Growth-Promoting Rhizobacterium with Broad-Spectrum Antimicrobial Activity.</title>
        <authorList>
            <person name="Hou Q."/>
            <person name="Wang C."/>
            <person name="Hou X."/>
            <person name="Xia Z."/>
            <person name="Ye J."/>
            <person name="Liu K."/>
            <person name="Liu H."/>
            <person name="Wang J."/>
            <person name="Guo H."/>
            <person name="Yu X."/>
            <person name="Yang Y."/>
            <person name="Du B."/>
            <person name="Ding Y."/>
        </authorList>
    </citation>
    <scope>NUCLEOTIDE SEQUENCE [LARGE SCALE GENOMIC DNA]</scope>
    <source>
        <strain evidence="2 3">DZQ7</strain>
    </source>
</reference>
<dbReference type="PROSITE" id="PS01125">
    <property type="entry name" value="ROK"/>
    <property type="match status" value="1"/>
</dbReference>
<sequence>MTKDEYAIGLDLGGTKILAGLVDRRGRIIAQKLLPTIAEDGEKAVIERVLSAIHDVLSESGIDLEKVSGVGIASAGVINSESGEVIFASNLGWRNVPIGKLIGQRFGLPVRLFNDANAAAIAEWLWGAGVGTRNMIYVTVSTGVGAGIISDGRLVSGRDGSAGEFGHISIDWNGPSCRCGNRGCLENYASGTAIENSARQKLTTAKEPVIDRFLVENGELTAKVISEAALAGDPFFAQIVKQAGFFLGIGAANLIYLFNPEVIVFGGGVMNASALLLPEIEKSMRDRCIAGLAEKVRVVTSHIGIEAGVMGAAGGIFEKPYCKN</sequence>
<dbReference type="AlphaFoldDB" id="A0A2Z4MRF2"/>
<organism evidence="2 3">
    <name type="scientific">Brevibacillus brevis</name>
    <name type="common">Bacillus brevis</name>
    <dbReference type="NCBI Taxonomy" id="1393"/>
    <lineage>
        <taxon>Bacteria</taxon>
        <taxon>Bacillati</taxon>
        <taxon>Bacillota</taxon>
        <taxon>Bacilli</taxon>
        <taxon>Bacillales</taxon>
        <taxon>Paenibacillaceae</taxon>
        <taxon>Brevibacillus</taxon>
    </lineage>
</organism>
<dbReference type="SUPFAM" id="SSF53067">
    <property type="entry name" value="Actin-like ATPase domain"/>
    <property type="match status" value="1"/>
</dbReference>
<proteinExistence type="inferred from homology"/>
<evidence type="ECO:0000313" key="3">
    <source>
        <dbReference type="Proteomes" id="UP000036061"/>
    </source>
</evidence>
<evidence type="ECO:0000313" key="2">
    <source>
        <dbReference type="EMBL" id="AWX59145.1"/>
    </source>
</evidence>
<evidence type="ECO:0000256" key="1">
    <source>
        <dbReference type="ARBA" id="ARBA00006479"/>
    </source>
</evidence>
<dbReference type="InterPro" id="IPR000600">
    <property type="entry name" value="ROK"/>
</dbReference>
<gene>
    <name evidence="2" type="ORF">AB432_004500</name>
</gene>